<gene>
    <name evidence="2" type="ORF">BU23DRAFT_634500</name>
</gene>
<dbReference type="Proteomes" id="UP000800036">
    <property type="component" value="Unassembled WGS sequence"/>
</dbReference>
<evidence type="ECO:0000313" key="2">
    <source>
        <dbReference type="EMBL" id="KAF1975316.1"/>
    </source>
</evidence>
<keyword evidence="3" id="KW-1185">Reference proteome</keyword>
<feature type="transmembrane region" description="Helical" evidence="1">
    <location>
        <begin position="189"/>
        <end position="210"/>
    </location>
</feature>
<accession>A0A6A5VK06</accession>
<keyword evidence="1" id="KW-1133">Transmembrane helix</keyword>
<organism evidence="2 3">
    <name type="scientific">Bimuria novae-zelandiae CBS 107.79</name>
    <dbReference type="NCBI Taxonomy" id="1447943"/>
    <lineage>
        <taxon>Eukaryota</taxon>
        <taxon>Fungi</taxon>
        <taxon>Dikarya</taxon>
        <taxon>Ascomycota</taxon>
        <taxon>Pezizomycotina</taxon>
        <taxon>Dothideomycetes</taxon>
        <taxon>Pleosporomycetidae</taxon>
        <taxon>Pleosporales</taxon>
        <taxon>Massarineae</taxon>
        <taxon>Didymosphaeriaceae</taxon>
        <taxon>Bimuria</taxon>
    </lineage>
</organism>
<evidence type="ECO:0000313" key="3">
    <source>
        <dbReference type="Proteomes" id="UP000800036"/>
    </source>
</evidence>
<dbReference type="EMBL" id="ML976671">
    <property type="protein sequence ID" value="KAF1975316.1"/>
    <property type="molecule type" value="Genomic_DNA"/>
</dbReference>
<protein>
    <submittedName>
        <fullName evidence="2">Uncharacterized protein</fullName>
    </submittedName>
</protein>
<keyword evidence="1" id="KW-0812">Transmembrane</keyword>
<feature type="transmembrane region" description="Helical" evidence="1">
    <location>
        <begin position="266"/>
        <end position="286"/>
    </location>
</feature>
<feature type="transmembrane region" description="Helical" evidence="1">
    <location>
        <begin position="238"/>
        <end position="254"/>
    </location>
</feature>
<reference evidence="2" key="1">
    <citation type="journal article" date="2020" name="Stud. Mycol.">
        <title>101 Dothideomycetes genomes: a test case for predicting lifestyles and emergence of pathogens.</title>
        <authorList>
            <person name="Haridas S."/>
            <person name="Albert R."/>
            <person name="Binder M."/>
            <person name="Bloem J."/>
            <person name="Labutti K."/>
            <person name="Salamov A."/>
            <person name="Andreopoulos B."/>
            <person name="Baker S."/>
            <person name="Barry K."/>
            <person name="Bills G."/>
            <person name="Bluhm B."/>
            <person name="Cannon C."/>
            <person name="Castanera R."/>
            <person name="Culley D."/>
            <person name="Daum C."/>
            <person name="Ezra D."/>
            <person name="Gonzalez J."/>
            <person name="Henrissat B."/>
            <person name="Kuo A."/>
            <person name="Liang C."/>
            <person name="Lipzen A."/>
            <person name="Lutzoni F."/>
            <person name="Magnuson J."/>
            <person name="Mondo S."/>
            <person name="Nolan M."/>
            <person name="Ohm R."/>
            <person name="Pangilinan J."/>
            <person name="Park H.-J."/>
            <person name="Ramirez L."/>
            <person name="Alfaro M."/>
            <person name="Sun H."/>
            <person name="Tritt A."/>
            <person name="Yoshinaga Y."/>
            <person name="Zwiers L.-H."/>
            <person name="Turgeon B."/>
            <person name="Goodwin S."/>
            <person name="Spatafora J."/>
            <person name="Crous P."/>
            <person name="Grigoriev I."/>
        </authorList>
    </citation>
    <scope>NUCLEOTIDE SEQUENCE</scope>
    <source>
        <strain evidence="2">CBS 107.79</strain>
    </source>
</reference>
<evidence type="ECO:0000256" key="1">
    <source>
        <dbReference type="SAM" id="Phobius"/>
    </source>
</evidence>
<sequence>MTSLSPTGIRGPSCVYFFPAYPGTQYDPPSPYTQRTPVRYPLPSLDFKLGGSTRPHNGSTCDVRAVYSPTHILSRSLVAPKSVPPPPRPEPKRRPFFSFANTVEGKDAEQREYARREYMQKQYDAVRACDEYKAYQVFRVPVGPEPAQQPENEESGTSVVAMLGSSAVTLRLNDPHAKLVPGVQALSWTVLRCVLGLLQALLASTLLWGLTATHAAGTFLEASSAITGAERALGVGKLNIKGVVCVVVLALAWTQDRLLKMFGRLWTARTFWLYTFIGVLATSWLLEKTLGAQPGVVPVTRGLFESRPYRTSVF</sequence>
<name>A0A6A5VK06_9PLEO</name>
<dbReference type="AlphaFoldDB" id="A0A6A5VK06"/>
<proteinExistence type="predicted"/>
<keyword evidence="1" id="KW-0472">Membrane</keyword>